<evidence type="ECO:0000313" key="3">
    <source>
        <dbReference type="Proteomes" id="UP001604336"/>
    </source>
</evidence>
<feature type="compositionally biased region" description="Basic and acidic residues" evidence="1">
    <location>
        <begin position="38"/>
        <end position="48"/>
    </location>
</feature>
<sequence>MDQERRPRLTLARLTKQRPRVLVPGSTEDTLQKKVIEDLSREGSREEVAAPDVVEVEDAGVPEVEAPLKRKRNSGTSGAGPFQPKKKADNYAVCAPPPLQRTLFVNPSREVVLESPPRVDPISGKSRVGPFDSRKKLRELNKEKRRLQDKSESRELEAQSLRGDLEASEKGRKEAEAEVARLLGEKKEIEAKLECVEAEFVVNFHNTEAYTNFFDYFTGVGHQEVLATLKTDHPDLDLGSLKVRFTLLDAKGEEDS</sequence>
<protein>
    <submittedName>
        <fullName evidence="2">Uncharacterized protein</fullName>
    </submittedName>
</protein>
<dbReference type="Proteomes" id="UP001604336">
    <property type="component" value="Unassembled WGS sequence"/>
</dbReference>
<feature type="region of interest" description="Disordered" evidence="1">
    <location>
        <begin position="38"/>
        <end position="94"/>
    </location>
</feature>
<keyword evidence="3" id="KW-1185">Reference proteome</keyword>
<evidence type="ECO:0000313" key="2">
    <source>
        <dbReference type="EMBL" id="KAL2485780.1"/>
    </source>
</evidence>
<comment type="caution">
    <text evidence="2">The sequence shown here is derived from an EMBL/GenBank/DDBJ whole genome shotgun (WGS) entry which is preliminary data.</text>
</comment>
<feature type="region of interest" description="Disordered" evidence="1">
    <location>
        <begin position="115"/>
        <end position="172"/>
    </location>
</feature>
<dbReference type="EMBL" id="JBFOLK010000009">
    <property type="protein sequence ID" value="KAL2485780.1"/>
    <property type="molecule type" value="Genomic_DNA"/>
</dbReference>
<reference evidence="3" key="1">
    <citation type="submission" date="2024-07" db="EMBL/GenBank/DDBJ databases">
        <title>Two chromosome-level genome assemblies of Korean endemic species Abeliophyllum distichum and Forsythia ovata (Oleaceae).</title>
        <authorList>
            <person name="Jang H."/>
        </authorList>
    </citation>
    <scope>NUCLEOTIDE SEQUENCE [LARGE SCALE GENOMIC DNA]</scope>
</reference>
<evidence type="ECO:0000256" key="1">
    <source>
        <dbReference type="SAM" id="MobiDB-lite"/>
    </source>
</evidence>
<gene>
    <name evidence="2" type="ORF">Adt_30536</name>
</gene>
<accession>A0ABD1RBL3</accession>
<proteinExistence type="predicted"/>
<organism evidence="2 3">
    <name type="scientific">Abeliophyllum distichum</name>
    <dbReference type="NCBI Taxonomy" id="126358"/>
    <lineage>
        <taxon>Eukaryota</taxon>
        <taxon>Viridiplantae</taxon>
        <taxon>Streptophyta</taxon>
        <taxon>Embryophyta</taxon>
        <taxon>Tracheophyta</taxon>
        <taxon>Spermatophyta</taxon>
        <taxon>Magnoliopsida</taxon>
        <taxon>eudicotyledons</taxon>
        <taxon>Gunneridae</taxon>
        <taxon>Pentapetalae</taxon>
        <taxon>asterids</taxon>
        <taxon>lamiids</taxon>
        <taxon>Lamiales</taxon>
        <taxon>Oleaceae</taxon>
        <taxon>Forsythieae</taxon>
        <taxon>Abeliophyllum</taxon>
    </lineage>
</organism>
<dbReference type="AlphaFoldDB" id="A0ABD1RBL3"/>
<feature type="compositionally biased region" description="Basic and acidic residues" evidence="1">
    <location>
        <begin position="132"/>
        <end position="172"/>
    </location>
</feature>
<name>A0ABD1RBL3_9LAMI</name>